<dbReference type="EMBL" id="BLLK01000022">
    <property type="protein sequence ID" value="GFH46708.1"/>
    <property type="molecule type" value="Genomic_DNA"/>
</dbReference>
<protein>
    <recommendedName>
        <fullName evidence="4">Fe2OG dioxygenase domain-containing protein</fullName>
    </recommendedName>
</protein>
<evidence type="ECO:0000313" key="2">
    <source>
        <dbReference type="EMBL" id="GFH46708.1"/>
    </source>
</evidence>
<keyword evidence="3" id="KW-1185">Reference proteome</keyword>
<name>A0AAD3CJE9_9STRA</name>
<dbReference type="Proteomes" id="UP001054902">
    <property type="component" value="Unassembled WGS sequence"/>
</dbReference>
<reference evidence="2 3" key="1">
    <citation type="journal article" date="2021" name="Sci. Rep.">
        <title>The genome of the diatom Chaetoceros tenuissimus carries an ancient integrated fragment of an extant virus.</title>
        <authorList>
            <person name="Hongo Y."/>
            <person name="Kimura K."/>
            <person name="Takaki Y."/>
            <person name="Yoshida Y."/>
            <person name="Baba S."/>
            <person name="Kobayashi G."/>
            <person name="Nagasaki K."/>
            <person name="Hano T."/>
            <person name="Tomaru Y."/>
        </authorList>
    </citation>
    <scope>NUCLEOTIDE SEQUENCE [LARGE SCALE GENOMIC DNA]</scope>
    <source>
        <strain evidence="2 3">NIES-3715</strain>
    </source>
</reference>
<comment type="caution">
    <text evidence="2">The sequence shown here is derived from an EMBL/GenBank/DDBJ whole genome shotgun (WGS) entry which is preliminary data.</text>
</comment>
<sequence>MGNQPSRPNEARELVVSNRNTNNDPQCKSVSQNTESKSHTVDKLSQTRFTKIVNKEDSVEKDSTDGSTTEVNRVFMAKVKSLALANSNSTENTPRNRLLDKKKVKRRFILFRKRQKDQKPVVTTGLTMKVDSNHNILVFCSKKSRNEANNSALQSKKEDISAAALQDKYTKIFGEQDKSPKTKLVVKDLNEVRNVISIKSKGRKDCYIDSSVVAGLQLFVMRHFESQGESFPQSFRTNNDGVGGFVSYKQMSGMNILKPTLIGDEQFQNLLIQCKKHLVSSNQKKTEDTEGIGQIYDLNGKHTSVNDSKYSKILAAFVPRGLGKQTFLPERVLNTTIPPVDDMICVDQESHVYVCDIGLSDAQCDFIVDTTERCSRGYYTAYTYAKQTLGCRDHDELAAVCEWPVMRAYSSIITHLERLLKDEEGKPMDRTLVLDDREPHLVKYDTSKKERQKLDMHTDKSEWTFIIALSNGDGDDYDAGGTYIECLDTTIYLQKGHALIFPGKRRHRGQKIINGTRFLLVGFLVENKEGSKINNDLEHDDCDDYFGSIL</sequence>
<evidence type="ECO:0000256" key="1">
    <source>
        <dbReference type="SAM" id="MobiDB-lite"/>
    </source>
</evidence>
<dbReference type="Gene3D" id="2.60.120.620">
    <property type="entry name" value="q2cbj1_9rhob like domain"/>
    <property type="match status" value="1"/>
</dbReference>
<proteinExistence type="predicted"/>
<evidence type="ECO:0000313" key="3">
    <source>
        <dbReference type="Proteomes" id="UP001054902"/>
    </source>
</evidence>
<gene>
    <name evidence="2" type="ORF">CTEN210_03182</name>
</gene>
<evidence type="ECO:0008006" key="4">
    <source>
        <dbReference type="Google" id="ProtNLM"/>
    </source>
</evidence>
<accession>A0AAD3CJE9</accession>
<organism evidence="2 3">
    <name type="scientific">Chaetoceros tenuissimus</name>
    <dbReference type="NCBI Taxonomy" id="426638"/>
    <lineage>
        <taxon>Eukaryota</taxon>
        <taxon>Sar</taxon>
        <taxon>Stramenopiles</taxon>
        <taxon>Ochrophyta</taxon>
        <taxon>Bacillariophyta</taxon>
        <taxon>Coscinodiscophyceae</taxon>
        <taxon>Chaetocerotophycidae</taxon>
        <taxon>Chaetocerotales</taxon>
        <taxon>Chaetocerotaceae</taxon>
        <taxon>Chaetoceros</taxon>
    </lineage>
</organism>
<dbReference type="AlphaFoldDB" id="A0AAD3CJE9"/>
<feature type="compositionally biased region" description="Polar residues" evidence="1">
    <location>
        <begin position="17"/>
        <end position="35"/>
    </location>
</feature>
<feature type="region of interest" description="Disordered" evidence="1">
    <location>
        <begin position="1"/>
        <end position="40"/>
    </location>
</feature>